<protein>
    <submittedName>
        <fullName evidence="6">AraC family transcriptional regulator</fullName>
    </submittedName>
</protein>
<keyword evidence="3" id="KW-0238">DNA-binding</keyword>
<evidence type="ECO:0000256" key="2">
    <source>
        <dbReference type="ARBA" id="ARBA00023015"/>
    </source>
</evidence>
<dbReference type="PANTHER" id="PTHR11019">
    <property type="entry name" value="HTH-TYPE TRANSCRIPTIONAL REGULATOR NIMR"/>
    <property type="match status" value="1"/>
</dbReference>
<evidence type="ECO:0000259" key="5">
    <source>
        <dbReference type="PROSITE" id="PS01124"/>
    </source>
</evidence>
<dbReference type="Proteomes" id="UP000256845">
    <property type="component" value="Unassembled WGS sequence"/>
</dbReference>
<organism evidence="6 7">
    <name type="scientific">Aestuariispira insulae</name>
    <dbReference type="NCBI Taxonomy" id="1461337"/>
    <lineage>
        <taxon>Bacteria</taxon>
        <taxon>Pseudomonadati</taxon>
        <taxon>Pseudomonadota</taxon>
        <taxon>Alphaproteobacteria</taxon>
        <taxon>Rhodospirillales</taxon>
        <taxon>Kiloniellaceae</taxon>
        <taxon>Aestuariispira</taxon>
    </lineage>
</organism>
<sequence>MIPEDPPAGSDVPLVSLPQDSQHAMARPVRVRASDMRPGRRVLPHSHEWCQLAYASEGVLAVYTSQGSWVVPPERAVWIPARTDHEVYAPHGAKFRSLHLDTDFARGMPESCCVLTVSTLLKELLIHAASIREDYDTEGEDGRLMQVIMDQILAAPTVPLHLPMPQDARLRRITEALVENPGDNRSLEEMAGISGASSRTLARLFTKELGVTFRQWRQQCRLMASMERLALGEPVTNVALDLGYDSPSAFIAMFKRTLGKPPTAYFGGK</sequence>
<evidence type="ECO:0000256" key="3">
    <source>
        <dbReference type="ARBA" id="ARBA00023125"/>
    </source>
</evidence>
<dbReference type="Gene3D" id="1.10.10.60">
    <property type="entry name" value="Homeodomain-like"/>
    <property type="match status" value="1"/>
</dbReference>
<dbReference type="FunFam" id="1.10.10.60:FF:000132">
    <property type="entry name" value="AraC family transcriptional regulator"/>
    <property type="match status" value="1"/>
</dbReference>
<keyword evidence="1" id="KW-0678">Repressor</keyword>
<keyword evidence="4" id="KW-0804">Transcription</keyword>
<dbReference type="PROSITE" id="PS01124">
    <property type="entry name" value="HTH_ARAC_FAMILY_2"/>
    <property type="match status" value="1"/>
</dbReference>
<dbReference type="InterPro" id="IPR003313">
    <property type="entry name" value="AraC-bd"/>
</dbReference>
<dbReference type="InterPro" id="IPR011051">
    <property type="entry name" value="RmlC_Cupin_sf"/>
</dbReference>
<keyword evidence="2" id="KW-0805">Transcription regulation</keyword>
<dbReference type="PROSITE" id="PS00041">
    <property type="entry name" value="HTH_ARAC_FAMILY_1"/>
    <property type="match status" value="1"/>
</dbReference>
<dbReference type="AlphaFoldDB" id="A0A3D9HPL2"/>
<accession>A0A3D9HPL2</accession>
<name>A0A3D9HPL2_9PROT</name>
<dbReference type="SUPFAM" id="SSF46689">
    <property type="entry name" value="Homeodomain-like"/>
    <property type="match status" value="1"/>
</dbReference>
<keyword evidence="7" id="KW-1185">Reference proteome</keyword>
<dbReference type="SUPFAM" id="SSF51182">
    <property type="entry name" value="RmlC-like cupins"/>
    <property type="match status" value="1"/>
</dbReference>
<dbReference type="GO" id="GO:0003700">
    <property type="term" value="F:DNA-binding transcription factor activity"/>
    <property type="evidence" value="ECO:0007669"/>
    <property type="project" value="InterPro"/>
</dbReference>
<dbReference type="Gene3D" id="2.60.120.10">
    <property type="entry name" value="Jelly Rolls"/>
    <property type="match status" value="1"/>
</dbReference>
<dbReference type="InterPro" id="IPR018062">
    <property type="entry name" value="HTH_AraC-typ_CS"/>
</dbReference>
<dbReference type="EMBL" id="QRDW01000003">
    <property type="protein sequence ID" value="RED51399.1"/>
    <property type="molecule type" value="Genomic_DNA"/>
</dbReference>
<dbReference type="GO" id="GO:0043565">
    <property type="term" value="F:sequence-specific DNA binding"/>
    <property type="evidence" value="ECO:0007669"/>
    <property type="project" value="InterPro"/>
</dbReference>
<gene>
    <name evidence="6" type="ORF">DFP90_103199</name>
</gene>
<feature type="domain" description="HTH araC/xylS-type" evidence="5">
    <location>
        <begin position="171"/>
        <end position="268"/>
    </location>
</feature>
<dbReference type="SMART" id="SM00342">
    <property type="entry name" value="HTH_ARAC"/>
    <property type="match status" value="1"/>
</dbReference>
<reference evidence="6 7" key="1">
    <citation type="submission" date="2018-07" db="EMBL/GenBank/DDBJ databases">
        <title>Genomic Encyclopedia of Type Strains, Phase III (KMG-III): the genomes of soil and plant-associated and newly described type strains.</title>
        <authorList>
            <person name="Whitman W."/>
        </authorList>
    </citation>
    <scope>NUCLEOTIDE SEQUENCE [LARGE SCALE GENOMIC DNA]</scope>
    <source>
        <strain evidence="6 7">CECT 8488</strain>
    </source>
</reference>
<dbReference type="PANTHER" id="PTHR11019:SF159">
    <property type="entry name" value="TRANSCRIPTIONAL REGULATOR-RELATED"/>
    <property type="match status" value="1"/>
</dbReference>
<evidence type="ECO:0000313" key="6">
    <source>
        <dbReference type="EMBL" id="RED51399.1"/>
    </source>
</evidence>
<dbReference type="Pfam" id="PF12833">
    <property type="entry name" value="HTH_18"/>
    <property type="match status" value="1"/>
</dbReference>
<evidence type="ECO:0000313" key="7">
    <source>
        <dbReference type="Proteomes" id="UP000256845"/>
    </source>
</evidence>
<dbReference type="Pfam" id="PF02311">
    <property type="entry name" value="AraC_binding"/>
    <property type="match status" value="1"/>
</dbReference>
<evidence type="ECO:0000256" key="1">
    <source>
        <dbReference type="ARBA" id="ARBA00022491"/>
    </source>
</evidence>
<dbReference type="RefSeq" id="WP_245957024.1">
    <property type="nucleotide sequence ID" value="NZ_QRDW01000003.1"/>
</dbReference>
<dbReference type="InterPro" id="IPR009057">
    <property type="entry name" value="Homeodomain-like_sf"/>
</dbReference>
<comment type="caution">
    <text evidence="6">The sequence shown here is derived from an EMBL/GenBank/DDBJ whole genome shotgun (WGS) entry which is preliminary data.</text>
</comment>
<dbReference type="InterPro" id="IPR014710">
    <property type="entry name" value="RmlC-like_jellyroll"/>
</dbReference>
<dbReference type="CDD" id="cd06124">
    <property type="entry name" value="cupin_NimR-like_N"/>
    <property type="match status" value="1"/>
</dbReference>
<dbReference type="InterPro" id="IPR018060">
    <property type="entry name" value="HTH_AraC"/>
</dbReference>
<proteinExistence type="predicted"/>
<evidence type="ECO:0000256" key="4">
    <source>
        <dbReference type="ARBA" id="ARBA00023163"/>
    </source>
</evidence>